<keyword evidence="1" id="KW-1133">Transmembrane helix</keyword>
<dbReference type="EMBL" id="MFGW01000217">
    <property type="protein sequence ID" value="OGF59335.1"/>
    <property type="molecule type" value="Genomic_DNA"/>
</dbReference>
<sequence length="201" mass="23674">MQLIEKYLRFTNSSMLLILSNLVAIGLAVWEHWNLPTIMWLYWWQSVTIGIFNFFRILKVKDISTEGLLINGKPAEPTKKTQRYIAFFFLAHYGGFHLAYMIFLFFMTITNTIQQIDIKWLLFAGLVFFGNHLFSFFSNYSKDEGKQNIGRMMFFPYARILPMHLTIIFGNWMIGSTATLIFFMVLKTIADLIMHLVEHKE</sequence>
<accession>A0A1F5V7G9</accession>
<feature type="transmembrane region" description="Helical" evidence="1">
    <location>
        <begin position="120"/>
        <end position="140"/>
    </location>
</feature>
<evidence type="ECO:0000313" key="3">
    <source>
        <dbReference type="Proteomes" id="UP000178943"/>
    </source>
</evidence>
<dbReference type="AlphaFoldDB" id="A0A1F5V7G9"/>
<feature type="transmembrane region" description="Helical" evidence="1">
    <location>
        <begin position="12"/>
        <end position="30"/>
    </location>
</feature>
<keyword evidence="1" id="KW-0472">Membrane</keyword>
<dbReference type="Pfam" id="PF20108">
    <property type="entry name" value="DUF6498"/>
    <property type="match status" value="1"/>
</dbReference>
<feature type="transmembrane region" description="Helical" evidence="1">
    <location>
        <begin position="161"/>
        <end position="186"/>
    </location>
</feature>
<name>A0A1F5V7G9_9BACT</name>
<feature type="transmembrane region" description="Helical" evidence="1">
    <location>
        <begin position="84"/>
        <end position="108"/>
    </location>
</feature>
<comment type="caution">
    <text evidence="2">The sequence shown here is derived from an EMBL/GenBank/DDBJ whole genome shotgun (WGS) entry which is preliminary data.</text>
</comment>
<evidence type="ECO:0000313" key="2">
    <source>
        <dbReference type="EMBL" id="OGF59335.1"/>
    </source>
</evidence>
<gene>
    <name evidence="2" type="ORF">A2Y62_13695</name>
</gene>
<evidence type="ECO:0000256" key="1">
    <source>
        <dbReference type="SAM" id="Phobius"/>
    </source>
</evidence>
<reference evidence="2 3" key="1">
    <citation type="journal article" date="2016" name="Nat. Commun.">
        <title>Thousands of microbial genomes shed light on interconnected biogeochemical processes in an aquifer system.</title>
        <authorList>
            <person name="Anantharaman K."/>
            <person name="Brown C.T."/>
            <person name="Hug L.A."/>
            <person name="Sharon I."/>
            <person name="Castelle C.J."/>
            <person name="Probst A.J."/>
            <person name="Thomas B.C."/>
            <person name="Singh A."/>
            <person name="Wilkins M.J."/>
            <person name="Karaoz U."/>
            <person name="Brodie E.L."/>
            <person name="Williams K.H."/>
            <person name="Hubbard S.S."/>
            <person name="Banfield J.F."/>
        </authorList>
    </citation>
    <scope>NUCLEOTIDE SEQUENCE [LARGE SCALE GENOMIC DNA]</scope>
</reference>
<keyword evidence="1" id="KW-0812">Transmembrane</keyword>
<proteinExistence type="predicted"/>
<dbReference type="InterPro" id="IPR045466">
    <property type="entry name" value="DUF6498"/>
</dbReference>
<dbReference type="Proteomes" id="UP000178943">
    <property type="component" value="Unassembled WGS sequence"/>
</dbReference>
<organism evidence="2 3">
    <name type="scientific">Candidatus Fischerbacteria bacterium RBG_13_37_8</name>
    <dbReference type="NCBI Taxonomy" id="1817863"/>
    <lineage>
        <taxon>Bacteria</taxon>
        <taxon>Candidatus Fischeribacteriota</taxon>
    </lineage>
</organism>
<protein>
    <submittedName>
        <fullName evidence="2">Uncharacterized protein</fullName>
    </submittedName>
</protein>
<feature type="transmembrane region" description="Helical" evidence="1">
    <location>
        <begin position="42"/>
        <end position="58"/>
    </location>
</feature>